<protein>
    <submittedName>
        <fullName evidence="1">Uncharacterized protein</fullName>
    </submittedName>
</protein>
<dbReference type="Proteomes" id="UP000037178">
    <property type="component" value="Unassembled WGS sequence"/>
</dbReference>
<name>A0A0J9EC47_9RHOB</name>
<dbReference type="STRING" id="1675527.AIOL_000354"/>
<dbReference type="PATRIC" id="fig|1675527.3.peg.401"/>
<dbReference type="AlphaFoldDB" id="A0A0J9EC47"/>
<organism evidence="1 2">
    <name type="scientific">Candidatus Rhodobacter oscarellae</name>
    <dbReference type="NCBI Taxonomy" id="1675527"/>
    <lineage>
        <taxon>Bacteria</taxon>
        <taxon>Pseudomonadati</taxon>
        <taxon>Pseudomonadota</taxon>
        <taxon>Alphaproteobacteria</taxon>
        <taxon>Rhodobacterales</taxon>
        <taxon>Rhodobacter group</taxon>
        <taxon>Rhodobacter</taxon>
    </lineage>
</organism>
<comment type="caution">
    <text evidence="1">The sequence shown here is derived from an EMBL/GenBank/DDBJ whole genome shotgun (WGS) entry which is preliminary data.</text>
</comment>
<dbReference type="EMBL" id="LFTY01000001">
    <property type="protein sequence ID" value="KMW60201.1"/>
    <property type="molecule type" value="Genomic_DNA"/>
</dbReference>
<gene>
    <name evidence="1" type="ORF">AIOL_000354</name>
</gene>
<evidence type="ECO:0000313" key="2">
    <source>
        <dbReference type="Proteomes" id="UP000037178"/>
    </source>
</evidence>
<sequence length="93" mass="9230">MARVLADAAHVAAAQTAAPRATAAPEGLMQRILGAIGGWPGAAGLVTASVAGLAIGLATPEAIETLTSDYLGAANAFELDDFMPSYGGLFEEG</sequence>
<evidence type="ECO:0000313" key="1">
    <source>
        <dbReference type="EMBL" id="KMW60201.1"/>
    </source>
</evidence>
<keyword evidence="2" id="KW-1185">Reference proteome</keyword>
<proteinExistence type="predicted"/>
<reference evidence="1 2" key="1">
    <citation type="submission" date="2015-06" db="EMBL/GenBank/DDBJ databases">
        <title>Draft genome sequence of an Alphaproteobacteria species associated to the Mediterranean sponge Oscarella lobularis.</title>
        <authorList>
            <person name="Jourda C."/>
            <person name="Santini S."/>
            <person name="Claverie J.-M."/>
        </authorList>
    </citation>
    <scope>NUCLEOTIDE SEQUENCE [LARGE SCALE GENOMIC DNA]</scope>
    <source>
        <strain evidence="1">IGS</strain>
    </source>
</reference>
<accession>A0A0J9EC47</accession>